<comment type="caution">
    <text evidence="16">The sequence shown here is derived from an EMBL/GenBank/DDBJ whole genome shotgun (WGS) entry which is preliminary data.</text>
</comment>
<dbReference type="EMBL" id="WHUW01000003">
    <property type="protein sequence ID" value="KAF8448907.1"/>
    <property type="molecule type" value="Genomic_DNA"/>
</dbReference>
<feature type="region of interest" description="Disordered" evidence="13">
    <location>
        <begin position="278"/>
        <end position="306"/>
    </location>
</feature>
<evidence type="ECO:0000259" key="14">
    <source>
        <dbReference type="SMART" id="SM00382"/>
    </source>
</evidence>
<evidence type="ECO:0000256" key="8">
    <source>
        <dbReference type="ARBA" id="ARBA00022989"/>
    </source>
</evidence>
<evidence type="ECO:0000256" key="9">
    <source>
        <dbReference type="ARBA" id="ARBA00023128"/>
    </source>
</evidence>
<dbReference type="Proteomes" id="UP001194468">
    <property type="component" value="Unassembled WGS sequence"/>
</dbReference>
<dbReference type="PANTHER" id="PTHR23070">
    <property type="entry name" value="BCS1 AAA-TYPE ATPASE"/>
    <property type="match status" value="1"/>
</dbReference>
<sequence length="538" mass="59221">MGSLFETARRLLSSLWDALINAFFITADFEDDDVSFQWIMHWLSEQPSWKGARNVQISTSNFDLLHGVEIDSGEDSSTHSRKVTYLPAVSESYTLWYKYRWMGVTRAVQSSQGGWSTRETLTLSVMARDHGILAKILQDAKNGYIKAREDKITIYVSDSMNGWRGLATRPKRPLNSIILDPGTAELVVEDVRDFLSSKEWYAERGIPFRRGYLLHGAPGSGKTSLIHSIAGELGLDVYIISLSRSGLDDTSLADLISDLPERCIALMEDIDAAFHPGLSRETPHASSMQTPNDLGPDMQRTRPQPSGRVSLSGLLNALDGIGAQEGRVLFATTNKYNSLDPALRRPGRMDLHIEFKLASRFQAEELFKRFYAPSPSASARGSESKHPTALGKRGNGHVDTTGDPLIDLSESQAPPAPFSSSSPSPSPSFPSSPSSPPYPSPTATEKHEENTSDRPASGPTYVGVVHSGRAPTLSRDQINALAAQFALAVPERQLSMASLQGFLMMHKTRPFEAAADVEAWVEKELMERREAEKGENEQ</sequence>
<evidence type="ECO:0000256" key="4">
    <source>
        <dbReference type="ARBA" id="ARBA00022741"/>
    </source>
</evidence>
<dbReference type="InterPro" id="IPR027417">
    <property type="entry name" value="P-loop_NTPase"/>
</dbReference>
<accession>A0AAD4C4L9</accession>
<comment type="subcellular location">
    <subcellularLocation>
        <location evidence="1">Mitochondrion inner membrane</location>
        <topology evidence="1">Single-pass membrane protein</topology>
    </subcellularLocation>
</comment>
<dbReference type="InterPro" id="IPR003960">
    <property type="entry name" value="ATPase_AAA_CS"/>
</dbReference>
<keyword evidence="10" id="KW-0472">Membrane</keyword>
<evidence type="ECO:0000256" key="12">
    <source>
        <dbReference type="RuleBase" id="RU003651"/>
    </source>
</evidence>
<evidence type="ECO:0000259" key="15">
    <source>
        <dbReference type="SMART" id="SM01024"/>
    </source>
</evidence>
<keyword evidence="3" id="KW-0812">Transmembrane</keyword>
<gene>
    <name evidence="16" type="ORF">L210DRAFT_3523430</name>
</gene>
<keyword evidence="17" id="KW-1185">Reference proteome</keyword>
<feature type="compositionally biased region" description="Pro residues" evidence="13">
    <location>
        <begin position="424"/>
        <end position="440"/>
    </location>
</feature>
<evidence type="ECO:0000256" key="5">
    <source>
        <dbReference type="ARBA" id="ARBA00022792"/>
    </source>
</evidence>
<feature type="domain" description="AAA+ ATPase" evidence="14">
    <location>
        <begin position="208"/>
        <end position="359"/>
    </location>
</feature>
<evidence type="ECO:0000256" key="2">
    <source>
        <dbReference type="ARBA" id="ARBA00007448"/>
    </source>
</evidence>
<feature type="region of interest" description="Disordered" evidence="13">
    <location>
        <begin position="374"/>
        <end position="465"/>
    </location>
</feature>
<keyword evidence="9" id="KW-0496">Mitochondrion</keyword>
<keyword evidence="6 16" id="KW-0378">Hydrolase</keyword>
<evidence type="ECO:0000313" key="16">
    <source>
        <dbReference type="EMBL" id="KAF8448907.1"/>
    </source>
</evidence>
<evidence type="ECO:0000313" key="17">
    <source>
        <dbReference type="Proteomes" id="UP001194468"/>
    </source>
</evidence>
<dbReference type="GO" id="GO:0005743">
    <property type="term" value="C:mitochondrial inner membrane"/>
    <property type="evidence" value="ECO:0007669"/>
    <property type="project" value="UniProtKB-SubCell"/>
</dbReference>
<dbReference type="InterPro" id="IPR014851">
    <property type="entry name" value="BCS1_N"/>
</dbReference>
<keyword evidence="4 12" id="KW-0547">Nucleotide-binding</keyword>
<feature type="domain" description="BCS1 N-terminal" evidence="15">
    <location>
        <begin position="2"/>
        <end position="177"/>
    </location>
</feature>
<dbReference type="Gene3D" id="3.40.50.300">
    <property type="entry name" value="P-loop containing nucleotide triphosphate hydrolases"/>
    <property type="match status" value="1"/>
</dbReference>
<dbReference type="GO" id="GO:0005524">
    <property type="term" value="F:ATP binding"/>
    <property type="evidence" value="ECO:0007669"/>
    <property type="project" value="UniProtKB-KW"/>
</dbReference>
<keyword evidence="5" id="KW-0999">Mitochondrion inner membrane</keyword>
<evidence type="ECO:0000256" key="7">
    <source>
        <dbReference type="ARBA" id="ARBA00022840"/>
    </source>
</evidence>
<reference evidence="16" key="1">
    <citation type="submission" date="2019-10" db="EMBL/GenBank/DDBJ databases">
        <authorList>
            <consortium name="DOE Joint Genome Institute"/>
            <person name="Kuo A."/>
            <person name="Miyauchi S."/>
            <person name="Kiss E."/>
            <person name="Drula E."/>
            <person name="Kohler A."/>
            <person name="Sanchez-Garcia M."/>
            <person name="Andreopoulos B."/>
            <person name="Barry K.W."/>
            <person name="Bonito G."/>
            <person name="Buee M."/>
            <person name="Carver A."/>
            <person name="Chen C."/>
            <person name="Cichocki N."/>
            <person name="Clum A."/>
            <person name="Culley D."/>
            <person name="Crous P.W."/>
            <person name="Fauchery L."/>
            <person name="Girlanda M."/>
            <person name="Hayes R."/>
            <person name="Keri Z."/>
            <person name="LaButti K."/>
            <person name="Lipzen A."/>
            <person name="Lombard V."/>
            <person name="Magnuson J."/>
            <person name="Maillard F."/>
            <person name="Morin E."/>
            <person name="Murat C."/>
            <person name="Nolan M."/>
            <person name="Ohm R."/>
            <person name="Pangilinan J."/>
            <person name="Pereira M."/>
            <person name="Perotto S."/>
            <person name="Peter M."/>
            <person name="Riley R."/>
            <person name="Sitrit Y."/>
            <person name="Stielow B."/>
            <person name="Szollosi G."/>
            <person name="Zifcakova L."/>
            <person name="Stursova M."/>
            <person name="Spatafora J.W."/>
            <person name="Tedersoo L."/>
            <person name="Vaario L.-M."/>
            <person name="Yamada A."/>
            <person name="Yan M."/>
            <person name="Wang P."/>
            <person name="Xu J."/>
            <person name="Bruns T."/>
            <person name="Baldrian P."/>
            <person name="Vilgalys R."/>
            <person name="Henrissat B."/>
            <person name="Grigoriev I.V."/>
            <person name="Hibbett D."/>
            <person name="Nagy L.G."/>
            <person name="Martin F.M."/>
        </authorList>
    </citation>
    <scope>NUCLEOTIDE SEQUENCE</scope>
    <source>
        <strain evidence="16">BED1</strain>
    </source>
</reference>
<evidence type="ECO:0000256" key="1">
    <source>
        <dbReference type="ARBA" id="ARBA00004434"/>
    </source>
</evidence>
<dbReference type="GO" id="GO:0016887">
    <property type="term" value="F:ATP hydrolysis activity"/>
    <property type="evidence" value="ECO:0007669"/>
    <property type="project" value="InterPro"/>
</dbReference>
<dbReference type="AlphaFoldDB" id="A0AAD4C4L9"/>
<dbReference type="SUPFAM" id="SSF52540">
    <property type="entry name" value="P-loop containing nucleoside triphosphate hydrolases"/>
    <property type="match status" value="1"/>
</dbReference>
<dbReference type="SMART" id="SM00382">
    <property type="entry name" value="AAA"/>
    <property type="match status" value="1"/>
</dbReference>
<keyword evidence="7 12" id="KW-0067">ATP-binding</keyword>
<dbReference type="InterPro" id="IPR050747">
    <property type="entry name" value="Mitochondrial_chaperone_BCS1"/>
</dbReference>
<reference evidence="16" key="2">
    <citation type="journal article" date="2020" name="Nat. Commun.">
        <title>Large-scale genome sequencing of mycorrhizal fungi provides insights into the early evolution of symbiotic traits.</title>
        <authorList>
            <person name="Miyauchi S."/>
            <person name="Kiss E."/>
            <person name="Kuo A."/>
            <person name="Drula E."/>
            <person name="Kohler A."/>
            <person name="Sanchez-Garcia M."/>
            <person name="Morin E."/>
            <person name="Andreopoulos B."/>
            <person name="Barry K.W."/>
            <person name="Bonito G."/>
            <person name="Buee M."/>
            <person name="Carver A."/>
            <person name="Chen C."/>
            <person name="Cichocki N."/>
            <person name="Clum A."/>
            <person name="Culley D."/>
            <person name="Crous P.W."/>
            <person name="Fauchery L."/>
            <person name="Girlanda M."/>
            <person name="Hayes R.D."/>
            <person name="Keri Z."/>
            <person name="LaButti K."/>
            <person name="Lipzen A."/>
            <person name="Lombard V."/>
            <person name="Magnuson J."/>
            <person name="Maillard F."/>
            <person name="Murat C."/>
            <person name="Nolan M."/>
            <person name="Ohm R.A."/>
            <person name="Pangilinan J."/>
            <person name="Pereira M.F."/>
            <person name="Perotto S."/>
            <person name="Peter M."/>
            <person name="Pfister S."/>
            <person name="Riley R."/>
            <person name="Sitrit Y."/>
            <person name="Stielow J.B."/>
            <person name="Szollosi G."/>
            <person name="Zifcakova L."/>
            <person name="Stursova M."/>
            <person name="Spatafora J.W."/>
            <person name="Tedersoo L."/>
            <person name="Vaario L.M."/>
            <person name="Yamada A."/>
            <person name="Yan M."/>
            <person name="Wang P."/>
            <person name="Xu J."/>
            <person name="Bruns T."/>
            <person name="Baldrian P."/>
            <person name="Vilgalys R."/>
            <person name="Dunand C."/>
            <person name="Henrissat B."/>
            <person name="Grigoriev I.V."/>
            <person name="Hibbett D."/>
            <person name="Nagy L.G."/>
            <person name="Martin F.M."/>
        </authorList>
    </citation>
    <scope>NUCLEOTIDE SEQUENCE</scope>
    <source>
        <strain evidence="16">BED1</strain>
    </source>
</reference>
<keyword evidence="8" id="KW-1133">Transmembrane helix</keyword>
<evidence type="ECO:0000256" key="11">
    <source>
        <dbReference type="ARBA" id="ARBA00048778"/>
    </source>
</evidence>
<evidence type="ECO:0000256" key="6">
    <source>
        <dbReference type="ARBA" id="ARBA00022801"/>
    </source>
</evidence>
<dbReference type="Pfam" id="PF08740">
    <property type="entry name" value="BCS1_N"/>
    <property type="match status" value="1"/>
</dbReference>
<evidence type="ECO:0000256" key="13">
    <source>
        <dbReference type="SAM" id="MobiDB-lite"/>
    </source>
</evidence>
<dbReference type="SMART" id="SM01024">
    <property type="entry name" value="BCS1_N"/>
    <property type="match status" value="1"/>
</dbReference>
<comment type="similarity">
    <text evidence="2">Belongs to the AAA ATPase family. BCS1 subfamily.</text>
</comment>
<evidence type="ECO:0000256" key="3">
    <source>
        <dbReference type="ARBA" id="ARBA00022692"/>
    </source>
</evidence>
<dbReference type="InterPro" id="IPR003959">
    <property type="entry name" value="ATPase_AAA_core"/>
</dbReference>
<dbReference type="Pfam" id="PF00004">
    <property type="entry name" value="AAA"/>
    <property type="match status" value="1"/>
</dbReference>
<organism evidence="16 17">
    <name type="scientific">Boletus edulis BED1</name>
    <dbReference type="NCBI Taxonomy" id="1328754"/>
    <lineage>
        <taxon>Eukaryota</taxon>
        <taxon>Fungi</taxon>
        <taxon>Dikarya</taxon>
        <taxon>Basidiomycota</taxon>
        <taxon>Agaricomycotina</taxon>
        <taxon>Agaricomycetes</taxon>
        <taxon>Agaricomycetidae</taxon>
        <taxon>Boletales</taxon>
        <taxon>Boletineae</taxon>
        <taxon>Boletaceae</taxon>
        <taxon>Boletoideae</taxon>
        <taxon>Boletus</taxon>
    </lineage>
</organism>
<dbReference type="Pfam" id="PF25426">
    <property type="entry name" value="AAA_lid_BCS1"/>
    <property type="match status" value="1"/>
</dbReference>
<comment type="catalytic activity">
    <reaction evidence="11">
        <text>ATP + H2O = ADP + phosphate + H(+)</text>
        <dbReference type="Rhea" id="RHEA:13065"/>
        <dbReference type="ChEBI" id="CHEBI:15377"/>
        <dbReference type="ChEBI" id="CHEBI:15378"/>
        <dbReference type="ChEBI" id="CHEBI:30616"/>
        <dbReference type="ChEBI" id="CHEBI:43474"/>
        <dbReference type="ChEBI" id="CHEBI:456216"/>
    </reaction>
    <physiologicalReaction direction="left-to-right" evidence="11">
        <dbReference type="Rhea" id="RHEA:13066"/>
    </physiologicalReaction>
</comment>
<dbReference type="InterPro" id="IPR003593">
    <property type="entry name" value="AAA+_ATPase"/>
</dbReference>
<evidence type="ECO:0000256" key="10">
    <source>
        <dbReference type="ARBA" id="ARBA00023136"/>
    </source>
</evidence>
<protein>
    <submittedName>
        <fullName evidence="16">P-loop containing nucleoside triphosphate hydrolase protein</fullName>
    </submittedName>
</protein>
<dbReference type="PROSITE" id="PS00674">
    <property type="entry name" value="AAA"/>
    <property type="match status" value="1"/>
</dbReference>
<proteinExistence type="inferred from homology"/>
<dbReference type="InterPro" id="IPR057495">
    <property type="entry name" value="AAA_lid_BCS1"/>
</dbReference>
<name>A0AAD4C4L9_BOLED</name>